<comment type="caution">
    <text evidence="1">The sequence shown here is derived from an EMBL/GenBank/DDBJ whole genome shotgun (WGS) entry which is preliminary data.</text>
</comment>
<name>A0ABU5ESV7_9BACT</name>
<gene>
    <name evidence="1" type="ORF">R5W23_001231</name>
</gene>
<proteinExistence type="predicted"/>
<keyword evidence="2" id="KW-1185">Reference proteome</keyword>
<dbReference type="RefSeq" id="WP_320685146.1">
    <property type="nucleotide sequence ID" value="NZ_JAXBLV010000017.1"/>
</dbReference>
<reference evidence="2" key="1">
    <citation type="journal article" date="2023" name="Mar. Drugs">
        <title>Gemmata algarum, a Novel Planctomycete Isolated from an Algal Mat, Displays Antimicrobial Activity.</title>
        <authorList>
            <person name="Kumar G."/>
            <person name="Kallscheuer N."/>
            <person name="Kashif M."/>
            <person name="Ahamad S."/>
            <person name="Jagadeeshwari U."/>
            <person name="Pannikurungottu S."/>
            <person name="Haufschild T."/>
            <person name="Kabuu M."/>
            <person name="Sasikala C."/>
            <person name="Jogler C."/>
            <person name="Ramana C."/>
        </authorList>
    </citation>
    <scope>NUCLEOTIDE SEQUENCE [LARGE SCALE GENOMIC DNA]</scope>
    <source>
        <strain evidence="2">JC673</strain>
    </source>
</reference>
<evidence type="ECO:0000313" key="1">
    <source>
        <dbReference type="EMBL" id="MDY3558181.1"/>
    </source>
</evidence>
<sequence length="175" mass="19640">MANPLDPIWAWYQLTLDCMRVTQRAARDPTLSTAFLSKHTNLFPLDPGAKLSAIDDAKETLDRLAVLDLATVFERTLRTHLTSSLPVMISDGPPFLHSLRDRVESRAERWTFDELVELYGSVGGGPRGLVKDIIKFRDWAAHGWHTTAKPAPSNITPRDAYERLTDFLIAARLAT</sequence>
<dbReference type="Proteomes" id="UP001272242">
    <property type="component" value="Unassembled WGS sequence"/>
</dbReference>
<evidence type="ECO:0000313" key="2">
    <source>
        <dbReference type="Proteomes" id="UP001272242"/>
    </source>
</evidence>
<protein>
    <submittedName>
        <fullName evidence="1">Uncharacterized protein</fullName>
    </submittedName>
</protein>
<accession>A0ABU5ESV7</accession>
<dbReference type="EMBL" id="JAXBLV010000017">
    <property type="protein sequence ID" value="MDY3558181.1"/>
    <property type="molecule type" value="Genomic_DNA"/>
</dbReference>
<organism evidence="1 2">
    <name type="scientific">Gemmata algarum</name>
    <dbReference type="NCBI Taxonomy" id="2975278"/>
    <lineage>
        <taxon>Bacteria</taxon>
        <taxon>Pseudomonadati</taxon>
        <taxon>Planctomycetota</taxon>
        <taxon>Planctomycetia</taxon>
        <taxon>Gemmatales</taxon>
        <taxon>Gemmataceae</taxon>
        <taxon>Gemmata</taxon>
    </lineage>
</organism>